<reference evidence="2 3" key="1">
    <citation type="submission" date="2017-10" db="EMBL/GenBank/DDBJ databases">
        <title>A new Pekin duck reference genome.</title>
        <authorList>
            <person name="Hou Z.-C."/>
            <person name="Zhou Z.-K."/>
            <person name="Zhu F."/>
            <person name="Hou S.-S."/>
        </authorList>
    </citation>
    <scope>NUCLEOTIDE SEQUENCE [LARGE SCALE GENOMIC DNA]</scope>
</reference>
<dbReference type="InterPro" id="IPR046938">
    <property type="entry name" value="DNA_clamp_sf"/>
</dbReference>
<dbReference type="GO" id="GO:0030896">
    <property type="term" value="C:checkpoint clamp complex"/>
    <property type="evidence" value="ECO:0007669"/>
    <property type="project" value="InterPro"/>
</dbReference>
<dbReference type="SUPFAM" id="SSF55979">
    <property type="entry name" value="DNA clamp"/>
    <property type="match status" value="1"/>
</dbReference>
<dbReference type="PANTHER" id="PTHR15237">
    <property type="entry name" value="DNA REPAIR PROTEIN RAD9"/>
    <property type="match status" value="1"/>
</dbReference>
<accession>A0A493T9R4</accession>
<keyword evidence="1" id="KW-1133">Transmembrane helix</keyword>
<evidence type="ECO:0000313" key="2">
    <source>
        <dbReference type="Ensembl" id="ENSAPLP00000022612.1"/>
    </source>
</evidence>
<dbReference type="GeneTree" id="ENSGT00390000005767"/>
<feature type="transmembrane region" description="Helical" evidence="1">
    <location>
        <begin position="42"/>
        <end position="65"/>
    </location>
</feature>
<dbReference type="GO" id="GO:0006281">
    <property type="term" value="P:DNA repair"/>
    <property type="evidence" value="ECO:0007669"/>
    <property type="project" value="TreeGrafter"/>
</dbReference>
<dbReference type="GO" id="GO:0000076">
    <property type="term" value="P:DNA replication checkpoint signaling"/>
    <property type="evidence" value="ECO:0007669"/>
    <property type="project" value="TreeGrafter"/>
</dbReference>
<dbReference type="AlphaFoldDB" id="A0A493T9R4"/>
<keyword evidence="1" id="KW-0472">Membrane</keyword>
<dbReference type="Ensembl" id="ENSAPLT00000026992.1">
    <property type="protein sequence ID" value="ENSAPLP00000022612.1"/>
    <property type="gene ID" value="ENSAPLG00000019635.1"/>
</dbReference>
<sequence length="133" mass="15228">ASCLPLVFGKAIHAIARISDEFCFDPLEKGLALRSVNSSRSAYAYIFFSSMFFQHYLTSALIFFLPQSVLPVFRCVNVLERNVEKCSIYTNTNEHHITFQLLCRNGRLHKKSLSRNRSSFKQQGNIIFSVITN</sequence>
<name>A0A493T9R4_ANAPP</name>
<protein>
    <recommendedName>
        <fullName evidence="4">RAD9 checkpoint clamp component B</fullName>
    </recommendedName>
</protein>
<keyword evidence="1" id="KW-0812">Transmembrane</keyword>
<dbReference type="STRING" id="8840.ENSAPLP00000022612"/>
<evidence type="ECO:0008006" key="4">
    <source>
        <dbReference type="Google" id="ProtNLM"/>
    </source>
</evidence>
<reference evidence="2" key="3">
    <citation type="submission" date="2025-09" db="UniProtKB">
        <authorList>
            <consortium name="Ensembl"/>
        </authorList>
    </citation>
    <scope>IDENTIFICATION</scope>
</reference>
<proteinExistence type="predicted"/>
<evidence type="ECO:0000256" key="1">
    <source>
        <dbReference type="SAM" id="Phobius"/>
    </source>
</evidence>
<organism evidence="2 3">
    <name type="scientific">Anas platyrhynchos platyrhynchos</name>
    <name type="common">Northern mallard</name>
    <dbReference type="NCBI Taxonomy" id="8840"/>
    <lineage>
        <taxon>Eukaryota</taxon>
        <taxon>Metazoa</taxon>
        <taxon>Chordata</taxon>
        <taxon>Craniata</taxon>
        <taxon>Vertebrata</taxon>
        <taxon>Euteleostomi</taxon>
        <taxon>Archelosauria</taxon>
        <taxon>Archosauria</taxon>
        <taxon>Dinosauria</taxon>
        <taxon>Saurischia</taxon>
        <taxon>Theropoda</taxon>
        <taxon>Coelurosauria</taxon>
        <taxon>Aves</taxon>
        <taxon>Neognathae</taxon>
        <taxon>Galloanserae</taxon>
        <taxon>Anseriformes</taxon>
        <taxon>Anatidae</taxon>
        <taxon>Anatinae</taxon>
        <taxon>Anas</taxon>
    </lineage>
</organism>
<dbReference type="Proteomes" id="UP000016666">
    <property type="component" value="Chromosome 16"/>
</dbReference>
<dbReference type="InterPro" id="IPR007268">
    <property type="entry name" value="Rad9/Ddc1"/>
</dbReference>
<reference evidence="2" key="2">
    <citation type="submission" date="2025-08" db="UniProtKB">
        <authorList>
            <consortium name="Ensembl"/>
        </authorList>
    </citation>
    <scope>IDENTIFICATION</scope>
</reference>
<evidence type="ECO:0000313" key="3">
    <source>
        <dbReference type="Proteomes" id="UP000016666"/>
    </source>
</evidence>
<dbReference type="Pfam" id="PF04139">
    <property type="entry name" value="Rad9"/>
    <property type="match status" value="1"/>
</dbReference>
<dbReference type="OMA" id="GNAHSAY"/>
<keyword evidence="3" id="KW-1185">Reference proteome</keyword>
<dbReference type="Gene3D" id="3.70.10.10">
    <property type="match status" value="1"/>
</dbReference>
<dbReference type="GO" id="GO:0031573">
    <property type="term" value="P:mitotic intra-S DNA damage checkpoint signaling"/>
    <property type="evidence" value="ECO:0007669"/>
    <property type="project" value="TreeGrafter"/>
</dbReference>
<dbReference type="GO" id="GO:0071479">
    <property type="term" value="P:cellular response to ionizing radiation"/>
    <property type="evidence" value="ECO:0007669"/>
    <property type="project" value="TreeGrafter"/>
</dbReference>
<dbReference type="PANTHER" id="PTHR15237:SF2">
    <property type="entry name" value="CELL CYCLE CHECKPOINT CONTROL PROTEIN RAD9B"/>
    <property type="match status" value="1"/>
</dbReference>